<evidence type="ECO:0000313" key="1">
    <source>
        <dbReference type="EMBL" id="WMV50769.1"/>
    </source>
</evidence>
<dbReference type="EMBL" id="CP133621">
    <property type="protein sequence ID" value="WMV50769.1"/>
    <property type="molecule type" value="Genomic_DNA"/>
</dbReference>
<evidence type="ECO:0000313" key="2">
    <source>
        <dbReference type="Proteomes" id="UP001234989"/>
    </source>
</evidence>
<reference evidence="1" key="1">
    <citation type="submission" date="2023-08" db="EMBL/GenBank/DDBJ databases">
        <title>A de novo genome assembly of Solanum verrucosum Schlechtendal, a Mexican diploid species geographically isolated from the other diploid A-genome species in potato relatives.</title>
        <authorList>
            <person name="Hosaka K."/>
        </authorList>
    </citation>
    <scope>NUCLEOTIDE SEQUENCE</scope>
    <source>
        <tissue evidence="1">Young leaves</tissue>
    </source>
</reference>
<organism evidence="1 2">
    <name type="scientific">Solanum verrucosum</name>
    <dbReference type="NCBI Taxonomy" id="315347"/>
    <lineage>
        <taxon>Eukaryota</taxon>
        <taxon>Viridiplantae</taxon>
        <taxon>Streptophyta</taxon>
        <taxon>Embryophyta</taxon>
        <taxon>Tracheophyta</taxon>
        <taxon>Spermatophyta</taxon>
        <taxon>Magnoliopsida</taxon>
        <taxon>eudicotyledons</taxon>
        <taxon>Gunneridae</taxon>
        <taxon>Pentapetalae</taxon>
        <taxon>asterids</taxon>
        <taxon>lamiids</taxon>
        <taxon>Solanales</taxon>
        <taxon>Solanaceae</taxon>
        <taxon>Solanoideae</taxon>
        <taxon>Solaneae</taxon>
        <taxon>Solanum</taxon>
    </lineage>
</organism>
<name>A0AAF0URR6_SOLVR</name>
<accession>A0AAF0URR6</accession>
<protein>
    <submittedName>
        <fullName evidence="1">Uncharacterized protein</fullName>
    </submittedName>
</protein>
<dbReference type="Proteomes" id="UP001234989">
    <property type="component" value="Chromosome 10"/>
</dbReference>
<sequence length="71" mass="7972">MVKFNLFIAVQISTADIMTKAIPKGKYEVLREKLGAQATTSVLSQVLMKFIIIEDIESTLHMVQSYLKSLP</sequence>
<dbReference type="AlphaFoldDB" id="A0AAF0URR6"/>
<gene>
    <name evidence="1" type="ORF">MTR67_044154</name>
</gene>
<keyword evidence="2" id="KW-1185">Reference proteome</keyword>
<proteinExistence type="predicted"/>